<dbReference type="EMBL" id="RWGY01000007">
    <property type="protein sequence ID" value="TVU40067.1"/>
    <property type="molecule type" value="Genomic_DNA"/>
</dbReference>
<organism evidence="3 4">
    <name type="scientific">Eragrostis curvula</name>
    <name type="common">weeping love grass</name>
    <dbReference type="NCBI Taxonomy" id="38414"/>
    <lineage>
        <taxon>Eukaryota</taxon>
        <taxon>Viridiplantae</taxon>
        <taxon>Streptophyta</taxon>
        <taxon>Embryophyta</taxon>
        <taxon>Tracheophyta</taxon>
        <taxon>Spermatophyta</taxon>
        <taxon>Magnoliopsida</taxon>
        <taxon>Liliopsida</taxon>
        <taxon>Poales</taxon>
        <taxon>Poaceae</taxon>
        <taxon>PACMAD clade</taxon>
        <taxon>Chloridoideae</taxon>
        <taxon>Eragrostideae</taxon>
        <taxon>Eragrostidinae</taxon>
        <taxon>Eragrostis</taxon>
    </lineage>
</organism>
<evidence type="ECO:0000313" key="4">
    <source>
        <dbReference type="Proteomes" id="UP000324897"/>
    </source>
</evidence>
<feature type="region of interest" description="Disordered" evidence="1">
    <location>
        <begin position="269"/>
        <end position="288"/>
    </location>
</feature>
<evidence type="ECO:0000259" key="2">
    <source>
        <dbReference type="Pfam" id="PF06911"/>
    </source>
</evidence>
<dbReference type="Gramene" id="TVU40067">
    <property type="protein sequence ID" value="TVU40067"/>
    <property type="gene ID" value="EJB05_13515"/>
</dbReference>
<dbReference type="InterPro" id="IPR045036">
    <property type="entry name" value="Spartin-like"/>
</dbReference>
<evidence type="ECO:0000313" key="3">
    <source>
        <dbReference type="EMBL" id="TVU40067.1"/>
    </source>
</evidence>
<protein>
    <recommendedName>
        <fullName evidence="2">Senescence domain-containing protein</fullName>
    </recommendedName>
</protein>
<reference evidence="3 4" key="1">
    <citation type="journal article" date="2019" name="Sci. Rep.">
        <title>A high-quality genome of Eragrostis curvula grass provides insights into Poaceae evolution and supports new strategies to enhance forage quality.</title>
        <authorList>
            <person name="Carballo J."/>
            <person name="Santos B.A.C.M."/>
            <person name="Zappacosta D."/>
            <person name="Garbus I."/>
            <person name="Selva J.P."/>
            <person name="Gallo C.A."/>
            <person name="Diaz A."/>
            <person name="Albertini E."/>
            <person name="Caccamo M."/>
            <person name="Echenique V."/>
        </authorList>
    </citation>
    <scope>NUCLEOTIDE SEQUENCE [LARGE SCALE GENOMIC DNA]</scope>
    <source>
        <strain evidence="4">cv. Victoria</strain>
        <tissue evidence="3">Leaf</tissue>
    </source>
</reference>
<dbReference type="PANTHER" id="PTHR21068">
    <property type="entry name" value="SPARTIN"/>
    <property type="match status" value="1"/>
</dbReference>
<feature type="non-terminal residue" evidence="3">
    <location>
        <position position="1"/>
    </location>
</feature>
<feature type="region of interest" description="Disordered" evidence="1">
    <location>
        <begin position="1"/>
        <end position="24"/>
    </location>
</feature>
<feature type="domain" description="Senescence" evidence="2">
    <location>
        <begin position="175"/>
        <end position="259"/>
    </location>
</feature>
<evidence type="ECO:0000256" key="1">
    <source>
        <dbReference type="SAM" id="MobiDB-lite"/>
    </source>
</evidence>
<comment type="caution">
    <text evidence="3">The sequence shown here is derived from an EMBL/GenBank/DDBJ whole genome shotgun (WGS) entry which is preliminary data.</text>
</comment>
<accession>A0A5J9VWS5</accession>
<dbReference type="Pfam" id="PF06911">
    <property type="entry name" value="Senescence"/>
    <property type="match status" value="1"/>
</dbReference>
<dbReference type="OrthoDB" id="20821at2759"/>
<dbReference type="PANTHER" id="PTHR21068:SF43">
    <property type="entry name" value="SPARTIN"/>
    <property type="match status" value="1"/>
</dbReference>
<dbReference type="AlphaFoldDB" id="A0A5J9VWS5"/>
<dbReference type="GO" id="GO:0005886">
    <property type="term" value="C:plasma membrane"/>
    <property type="evidence" value="ECO:0007669"/>
    <property type="project" value="TreeGrafter"/>
</dbReference>
<name>A0A5J9VWS5_9POAL</name>
<dbReference type="InterPro" id="IPR009686">
    <property type="entry name" value="Senescence/spartin_C"/>
</dbReference>
<dbReference type="Proteomes" id="UP000324897">
    <property type="component" value="Chromosome 4"/>
</dbReference>
<gene>
    <name evidence="3" type="ORF">EJB05_13515</name>
</gene>
<keyword evidence="4" id="KW-1185">Reference proteome</keyword>
<proteinExistence type="predicted"/>
<sequence>MASDDKPSTAAGNEKEEEATTEKDVLLGLPDAQLHIVDRSRSHQLAAGDLSLVRVRSSAGGASLAAVALLLPPEQWPLTRDVAAVKLDATHYFFTLVVPGDPEPLNYGLTFSRPDPRLDGLLAAHTTFKVRSVVGGGEGEAPASREHGEGEGEAAAYWTAVAPNAEDYGAAVARAIAAGAGHLADGILCCGEATAERLRWGRHVNQKRIQPGDADAEVSPEMLRRIKRAKKVTENTEKMANGILSLAKKVFNLLPGEIALASLEGYGTEGKLPPQRTKGSQPNEGLGAAGHAVRARWAVFKIRQAWNPKRAFKPRALIKSTSNSMFSRSRPKSRL</sequence>